<keyword evidence="2" id="KW-0808">Transferase</keyword>
<dbReference type="EMBL" id="FNJB01000015">
    <property type="protein sequence ID" value="SDP80313.1"/>
    <property type="molecule type" value="Genomic_DNA"/>
</dbReference>
<proteinExistence type="inferred from homology"/>
<dbReference type="SUPFAM" id="SSF46785">
    <property type="entry name" value="Winged helix' DNA-binding domain"/>
    <property type="match status" value="1"/>
</dbReference>
<name>A0A1H0VPM2_9PSEU</name>
<dbReference type="SUPFAM" id="SSF53067">
    <property type="entry name" value="Actin-like ATPase domain"/>
    <property type="match status" value="1"/>
</dbReference>
<dbReference type="Gene3D" id="3.30.420.40">
    <property type="match status" value="2"/>
</dbReference>
<gene>
    <name evidence="2" type="ORF">SAMN05192558_1157</name>
</gene>
<comment type="similarity">
    <text evidence="1">Belongs to the ROK (NagC/XylR) family.</text>
</comment>
<dbReference type="Gene3D" id="1.10.10.10">
    <property type="entry name" value="Winged helix-like DNA-binding domain superfamily/Winged helix DNA-binding domain"/>
    <property type="match status" value="1"/>
</dbReference>
<protein>
    <submittedName>
        <fullName evidence="2">Sugar kinase of the NBD/HSP70 family, may contain an N-terminal HTH domain</fullName>
    </submittedName>
</protein>
<dbReference type="RefSeq" id="WP_091383198.1">
    <property type="nucleotide sequence ID" value="NZ_FNDV01000004.1"/>
</dbReference>
<accession>A0A1H0VPM2</accession>
<dbReference type="InterPro" id="IPR036390">
    <property type="entry name" value="WH_DNA-bd_sf"/>
</dbReference>
<dbReference type="InterPro" id="IPR036388">
    <property type="entry name" value="WH-like_DNA-bd_sf"/>
</dbReference>
<dbReference type="InterPro" id="IPR043129">
    <property type="entry name" value="ATPase_NBD"/>
</dbReference>
<dbReference type="PANTHER" id="PTHR18964">
    <property type="entry name" value="ROK (REPRESSOR, ORF, KINASE) FAMILY"/>
    <property type="match status" value="1"/>
</dbReference>
<sequence>MDQLAGSSRLLREINETAALGLLLEHGPLTRGHLRELTGLAKPTTSEVMRRLQEAGLAKVVGQTTGGPGRNADVYAVNPDAAYAAAVTLSTPTNTLVTAVCDLTGEVRVREESTVDFELTDPVEAVAGAIRAACKQARIPLRKLDHVQLGVPGSYDERADVIRYVDVPGWSRPGLIGEIRARLRTEVSVDNDVNLAAVAERSRGIAAGSDGFALLWLGDGLGLAIDLGGKLLRGARGGAGEIGYIPVGMPGQLQGVQDFQDLVGGPAIRELALRHGITADTGHDAVAAACARPDDSPFLDELAIRVAVGLAAVVAVLDPPLVVLSGEVGQAGGVALQDAVSTALRAVSVLDTTVAATSLTDDVVLLGALDATLSAVRAALLGRR</sequence>
<dbReference type="Proteomes" id="UP000199651">
    <property type="component" value="Unassembled WGS sequence"/>
</dbReference>
<dbReference type="Pfam" id="PF00480">
    <property type="entry name" value="ROK"/>
    <property type="match status" value="1"/>
</dbReference>
<evidence type="ECO:0000313" key="2">
    <source>
        <dbReference type="EMBL" id="SDP80313.1"/>
    </source>
</evidence>
<keyword evidence="3" id="KW-1185">Reference proteome</keyword>
<reference evidence="3" key="1">
    <citation type="submission" date="2016-10" db="EMBL/GenBank/DDBJ databases">
        <authorList>
            <person name="Varghese N."/>
            <person name="Submissions S."/>
        </authorList>
    </citation>
    <scope>NUCLEOTIDE SEQUENCE [LARGE SCALE GENOMIC DNA]</scope>
    <source>
        <strain evidence="3">IBRC-M 10655</strain>
    </source>
</reference>
<dbReference type="InterPro" id="IPR000600">
    <property type="entry name" value="ROK"/>
</dbReference>
<dbReference type="AlphaFoldDB" id="A0A1H0VPM2"/>
<evidence type="ECO:0000256" key="1">
    <source>
        <dbReference type="ARBA" id="ARBA00006479"/>
    </source>
</evidence>
<evidence type="ECO:0000313" key="3">
    <source>
        <dbReference type="Proteomes" id="UP000199651"/>
    </source>
</evidence>
<dbReference type="PANTHER" id="PTHR18964:SF149">
    <property type="entry name" value="BIFUNCTIONAL UDP-N-ACETYLGLUCOSAMINE 2-EPIMERASE_N-ACETYLMANNOSAMINE KINASE"/>
    <property type="match status" value="1"/>
</dbReference>
<organism evidence="2 3">
    <name type="scientific">Actinokineospora alba</name>
    <dbReference type="NCBI Taxonomy" id="504798"/>
    <lineage>
        <taxon>Bacteria</taxon>
        <taxon>Bacillati</taxon>
        <taxon>Actinomycetota</taxon>
        <taxon>Actinomycetes</taxon>
        <taxon>Pseudonocardiales</taxon>
        <taxon>Pseudonocardiaceae</taxon>
        <taxon>Actinokineospora</taxon>
    </lineage>
</organism>
<dbReference type="STRING" id="504798.SAMN05421871_104358"/>
<keyword evidence="2" id="KW-0418">Kinase</keyword>
<dbReference type="GO" id="GO:0016301">
    <property type="term" value="F:kinase activity"/>
    <property type="evidence" value="ECO:0007669"/>
    <property type="project" value="UniProtKB-KW"/>
</dbReference>
<dbReference type="OrthoDB" id="3189808at2"/>